<keyword evidence="3" id="KW-1185">Reference proteome</keyword>
<dbReference type="EMBL" id="BAAAQK010000025">
    <property type="protein sequence ID" value="GAA1870859.1"/>
    <property type="molecule type" value="Genomic_DNA"/>
</dbReference>
<accession>A0ABN2NIL0</accession>
<reference evidence="2 3" key="1">
    <citation type="journal article" date="2019" name="Int. J. Syst. Evol. Microbiol.">
        <title>The Global Catalogue of Microorganisms (GCM) 10K type strain sequencing project: providing services to taxonomists for standard genome sequencing and annotation.</title>
        <authorList>
            <consortium name="The Broad Institute Genomics Platform"/>
            <consortium name="The Broad Institute Genome Sequencing Center for Infectious Disease"/>
            <person name="Wu L."/>
            <person name="Ma J."/>
        </authorList>
    </citation>
    <scope>NUCLEOTIDE SEQUENCE [LARGE SCALE GENOMIC DNA]</scope>
    <source>
        <strain evidence="2 3">JCM 16009</strain>
    </source>
</reference>
<evidence type="ECO:0000313" key="3">
    <source>
        <dbReference type="Proteomes" id="UP001500449"/>
    </source>
</evidence>
<dbReference type="Pfam" id="PF04149">
    <property type="entry name" value="DUF397"/>
    <property type="match status" value="1"/>
</dbReference>
<gene>
    <name evidence="2" type="ORF">GCM10009836_59420</name>
</gene>
<protein>
    <recommendedName>
        <fullName evidence="1">DUF397 domain-containing protein</fullName>
    </recommendedName>
</protein>
<sequence length="67" mass="7349">MSAEPGPVYVRSSACSMGSCVEVTRTSDGMIRIRNSTEPDQSLRFSREEWSAFLVGVRGGEFDFPDG</sequence>
<dbReference type="InterPro" id="IPR007278">
    <property type="entry name" value="DUF397"/>
</dbReference>
<organism evidence="2 3">
    <name type="scientific">Pseudonocardia ailaonensis</name>
    <dbReference type="NCBI Taxonomy" id="367279"/>
    <lineage>
        <taxon>Bacteria</taxon>
        <taxon>Bacillati</taxon>
        <taxon>Actinomycetota</taxon>
        <taxon>Actinomycetes</taxon>
        <taxon>Pseudonocardiales</taxon>
        <taxon>Pseudonocardiaceae</taxon>
        <taxon>Pseudonocardia</taxon>
    </lineage>
</organism>
<dbReference type="RefSeq" id="WP_344424495.1">
    <property type="nucleotide sequence ID" value="NZ_BAAAQK010000025.1"/>
</dbReference>
<proteinExistence type="predicted"/>
<feature type="domain" description="DUF397" evidence="1">
    <location>
        <begin position="10"/>
        <end position="58"/>
    </location>
</feature>
<name>A0ABN2NIL0_9PSEU</name>
<comment type="caution">
    <text evidence="2">The sequence shown here is derived from an EMBL/GenBank/DDBJ whole genome shotgun (WGS) entry which is preliminary data.</text>
</comment>
<dbReference type="Proteomes" id="UP001500449">
    <property type="component" value="Unassembled WGS sequence"/>
</dbReference>
<evidence type="ECO:0000313" key="2">
    <source>
        <dbReference type="EMBL" id="GAA1870859.1"/>
    </source>
</evidence>
<evidence type="ECO:0000259" key="1">
    <source>
        <dbReference type="Pfam" id="PF04149"/>
    </source>
</evidence>